<reference evidence="1" key="1">
    <citation type="submission" date="2014-11" db="EMBL/GenBank/DDBJ databases">
        <authorList>
            <person name="Amaro Gonzalez C."/>
        </authorList>
    </citation>
    <scope>NUCLEOTIDE SEQUENCE</scope>
</reference>
<dbReference type="EMBL" id="GBXM01061601">
    <property type="protein sequence ID" value="JAH46976.1"/>
    <property type="molecule type" value="Transcribed_RNA"/>
</dbReference>
<dbReference type="AlphaFoldDB" id="A0A0E9T087"/>
<organism evidence="1">
    <name type="scientific">Anguilla anguilla</name>
    <name type="common">European freshwater eel</name>
    <name type="synonym">Muraena anguilla</name>
    <dbReference type="NCBI Taxonomy" id="7936"/>
    <lineage>
        <taxon>Eukaryota</taxon>
        <taxon>Metazoa</taxon>
        <taxon>Chordata</taxon>
        <taxon>Craniata</taxon>
        <taxon>Vertebrata</taxon>
        <taxon>Euteleostomi</taxon>
        <taxon>Actinopterygii</taxon>
        <taxon>Neopterygii</taxon>
        <taxon>Teleostei</taxon>
        <taxon>Anguilliformes</taxon>
        <taxon>Anguillidae</taxon>
        <taxon>Anguilla</taxon>
    </lineage>
</organism>
<sequence length="43" mass="4843">MSAHALRSKAYDYRSALLNTEAAVIFSICKKTKQIECKLSTNH</sequence>
<protein>
    <submittedName>
        <fullName evidence="1">Uncharacterized protein</fullName>
    </submittedName>
</protein>
<proteinExistence type="predicted"/>
<evidence type="ECO:0000313" key="1">
    <source>
        <dbReference type="EMBL" id="JAH46976.1"/>
    </source>
</evidence>
<accession>A0A0E9T087</accession>
<name>A0A0E9T087_ANGAN</name>
<reference evidence="1" key="2">
    <citation type="journal article" date="2015" name="Fish Shellfish Immunol.">
        <title>Early steps in the European eel (Anguilla anguilla)-Vibrio vulnificus interaction in the gills: Role of the RtxA13 toxin.</title>
        <authorList>
            <person name="Callol A."/>
            <person name="Pajuelo D."/>
            <person name="Ebbesson L."/>
            <person name="Teles M."/>
            <person name="MacKenzie S."/>
            <person name="Amaro C."/>
        </authorList>
    </citation>
    <scope>NUCLEOTIDE SEQUENCE</scope>
</reference>